<sequence length="146" mass="16786">MAECVLVYITLEQSVELVKWASSSFNTCMFINYEQVNMTDRFGQVMIENLHRRQCNLAGVDFCKTLDTQKDRFLLNGWDQADALDMMDVYNSLPQADVQRIELLEFLDEKELLQQLLQHYCICWATKGGSPLVAVSLRVQVVATEP</sequence>
<reference evidence="3" key="4">
    <citation type="submission" date="2025-05" db="UniProtKB">
        <authorList>
            <consortium name="Ensembl"/>
        </authorList>
    </citation>
    <scope>IDENTIFICATION</scope>
</reference>
<dbReference type="PANTHER" id="PTHR13600:SF33">
    <property type="entry name" value="LEUCINE CARBOXYL METHYLTRANSFERASE 1"/>
    <property type="match status" value="1"/>
</dbReference>
<gene>
    <name evidence="3" type="primary">lcmt1</name>
</gene>
<name>V9L7F0_CALMI</name>
<proteinExistence type="evidence at transcript level"/>
<dbReference type="GO" id="GO:0018423">
    <property type="term" value="F:protein C-terminal leucine carboxyl O-methyltransferase activity"/>
    <property type="evidence" value="ECO:0007669"/>
    <property type="project" value="TreeGrafter"/>
</dbReference>
<dbReference type="Ensembl" id="ENSCMIT00000010903.1">
    <property type="protein sequence ID" value="ENSCMIP00000010628.1"/>
    <property type="gene ID" value="ENSCMIG00000005599.1"/>
</dbReference>
<dbReference type="GO" id="GO:0032259">
    <property type="term" value="P:methylation"/>
    <property type="evidence" value="ECO:0007669"/>
    <property type="project" value="UniProtKB-KW"/>
</dbReference>
<keyword evidence="2" id="KW-0808">Transferase</keyword>
<evidence type="ECO:0000313" key="2">
    <source>
        <dbReference type="EMBL" id="AFP07604.1"/>
    </source>
</evidence>
<dbReference type="PANTHER" id="PTHR13600">
    <property type="entry name" value="LEUCINE CARBOXYL METHYLTRANSFERASE"/>
    <property type="match status" value="1"/>
</dbReference>
<reference evidence="2 4" key="3">
    <citation type="journal article" date="2014" name="Nature">
        <title>Elephant shark genome provides unique insights into gnathostome evolution.</title>
        <authorList>
            <consortium name="International Elephant Shark Genome Sequencing Consortium"/>
            <person name="Venkatesh B."/>
            <person name="Lee A.P."/>
            <person name="Ravi V."/>
            <person name="Maurya A.K."/>
            <person name="Lian M.M."/>
            <person name="Swann J.B."/>
            <person name="Ohta Y."/>
            <person name="Flajnik M.F."/>
            <person name="Sutoh Y."/>
            <person name="Kasahara M."/>
            <person name="Hoon S."/>
            <person name="Gangu V."/>
            <person name="Roy S.W."/>
            <person name="Irimia M."/>
            <person name="Korzh V."/>
            <person name="Kondrychyn I."/>
            <person name="Lim Z.W."/>
            <person name="Tay B.H."/>
            <person name="Tohari S."/>
            <person name="Kong K.W."/>
            <person name="Ho S."/>
            <person name="Lorente-Galdos B."/>
            <person name="Quilez J."/>
            <person name="Marques-Bonet T."/>
            <person name="Raney B.J."/>
            <person name="Ingham P.W."/>
            <person name="Tay A."/>
            <person name="Hillier L.W."/>
            <person name="Minx P."/>
            <person name="Boehm T."/>
            <person name="Wilson R.K."/>
            <person name="Brenner S."/>
            <person name="Warren W.C."/>
        </authorList>
    </citation>
    <scope>NUCLEOTIDE SEQUENCE</scope>
    <source>
        <tissue evidence="2">Liver</tissue>
    </source>
</reference>
<keyword evidence="2" id="KW-0489">Methyltransferase</keyword>
<evidence type="ECO:0000256" key="1">
    <source>
        <dbReference type="ARBA" id="ARBA00022691"/>
    </source>
</evidence>
<evidence type="ECO:0000313" key="3">
    <source>
        <dbReference type="Ensembl" id="ENSCMIP00000010628.1"/>
    </source>
</evidence>
<accession>V9L7F0</accession>
<reference evidence="4" key="2">
    <citation type="journal article" date="2007" name="PLoS Biol.">
        <title>Survey sequencing and comparative analysis of the elephant shark (Callorhinchus milii) genome.</title>
        <authorList>
            <person name="Venkatesh B."/>
            <person name="Kirkness E.F."/>
            <person name="Loh Y.H."/>
            <person name="Halpern A.L."/>
            <person name="Lee A.P."/>
            <person name="Johnson J."/>
            <person name="Dandona N."/>
            <person name="Viswanathan L.D."/>
            <person name="Tay A."/>
            <person name="Venter J.C."/>
            <person name="Strausberg R.L."/>
            <person name="Brenner S."/>
        </authorList>
    </citation>
    <scope>NUCLEOTIDE SEQUENCE [LARGE SCALE GENOMIC DNA]</scope>
</reference>
<keyword evidence="4" id="KW-1185">Reference proteome</keyword>
<keyword evidence="1" id="KW-0949">S-adenosyl-L-methionine</keyword>
<organism evidence="2">
    <name type="scientific">Callorhinchus milii</name>
    <name type="common">Ghost shark</name>
    <dbReference type="NCBI Taxonomy" id="7868"/>
    <lineage>
        <taxon>Eukaryota</taxon>
        <taxon>Metazoa</taxon>
        <taxon>Chordata</taxon>
        <taxon>Craniata</taxon>
        <taxon>Vertebrata</taxon>
        <taxon>Chondrichthyes</taxon>
        <taxon>Holocephali</taxon>
        <taxon>Chimaeriformes</taxon>
        <taxon>Callorhinchidae</taxon>
        <taxon>Callorhinchus</taxon>
    </lineage>
</organism>
<dbReference type="GeneTree" id="ENSGT00940000156372"/>
<dbReference type="InterPro" id="IPR016651">
    <property type="entry name" value="LCMT1"/>
</dbReference>
<dbReference type="InterPro" id="IPR029063">
    <property type="entry name" value="SAM-dependent_MTases_sf"/>
</dbReference>
<dbReference type="AlphaFoldDB" id="V9L7F0"/>
<evidence type="ECO:0000313" key="4">
    <source>
        <dbReference type="Proteomes" id="UP000314986"/>
    </source>
</evidence>
<protein>
    <submittedName>
        <fullName evidence="2 3">Leucine carboxyl methyltransferase 1</fullName>
    </submittedName>
</protein>
<dbReference type="Proteomes" id="UP000314986">
    <property type="component" value="Unassembled WGS sequence"/>
</dbReference>
<dbReference type="EMBL" id="JW875087">
    <property type="protein sequence ID" value="AFP07604.1"/>
    <property type="molecule type" value="mRNA"/>
</dbReference>
<dbReference type="GO" id="GO:0005829">
    <property type="term" value="C:cytosol"/>
    <property type="evidence" value="ECO:0007669"/>
    <property type="project" value="TreeGrafter"/>
</dbReference>
<dbReference type="Gene3D" id="3.40.50.150">
    <property type="entry name" value="Vaccinia Virus protein VP39"/>
    <property type="match status" value="1"/>
</dbReference>
<dbReference type="SUPFAM" id="SSF53335">
    <property type="entry name" value="S-adenosyl-L-methionine-dependent methyltransferases"/>
    <property type="match status" value="1"/>
</dbReference>
<reference evidence="4" key="1">
    <citation type="journal article" date="2006" name="Science">
        <title>Ancient noncoding elements conserved in the human genome.</title>
        <authorList>
            <person name="Venkatesh B."/>
            <person name="Kirkness E.F."/>
            <person name="Loh Y.H."/>
            <person name="Halpern A.L."/>
            <person name="Lee A.P."/>
            <person name="Johnson J."/>
            <person name="Dandona N."/>
            <person name="Viswanathan L.D."/>
            <person name="Tay A."/>
            <person name="Venter J.C."/>
            <person name="Strausberg R.L."/>
            <person name="Brenner S."/>
        </authorList>
    </citation>
    <scope>NUCLEOTIDE SEQUENCE [LARGE SCALE GENOMIC DNA]</scope>
</reference>